<organism evidence="1 2">
    <name type="scientific">Mesorhizobium alhagi CCNWXJ12-2</name>
    <dbReference type="NCBI Taxonomy" id="1107882"/>
    <lineage>
        <taxon>Bacteria</taxon>
        <taxon>Pseudomonadati</taxon>
        <taxon>Pseudomonadota</taxon>
        <taxon>Alphaproteobacteria</taxon>
        <taxon>Hyphomicrobiales</taxon>
        <taxon>Phyllobacteriaceae</taxon>
        <taxon>Allomesorhizobium</taxon>
    </lineage>
</organism>
<evidence type="ECO:0000313" key="1">
    <source>
        <dbReference type="EMBL" id="EHK54685.1"/>
    </source>
</evidence>
<dbReference type="PATRIC" id="fig|1107882.3.peg.4661"/>
<proteinExistence type="predicted"/>
<dbReference type="Proteomes" id="UP000003250">
    <property type="component" value="Unassembled WGS sequence"/>
</dbReference>
<accession>H0HX88</accession>
<evidence type="ECO:0000313" key="2">
    <source>
        <dbReference type="Proteomes" id="UP000003250"/>
    </source>
</evidence>
<sequence length="38" mass="4064">MQGMIFGDPPACEAVIESIAWLEARINEKSADKSGAAR</sequence>
<keyword evidence="2" id="KW-1185">Reference proteome</keyword>
<dbReference type="EMBL" id="AHAM01000204">
    <property type="protein sequence ID" value="EHK54685.1"/>
    <property type="molecule type" value="Genomic_DNA"/>
</dbReference>
<name>H0HX88_9HYPH</name>
<gene>
    <name evidence="1" type="ORF">MAXJ12_24037</name>
</gene>
<reference evidence="1 2" key="1">
    <citation type="journal article" date="2012" name="J. Bacteriol.">
        <title>Draft Genome Sequence of Mesorhizobium alhagi CCNWXJ12-2T, a Novel Salt-Resistant Species Isolated from the Desert of Northwestern China.</title>
        <authorList>
            <person name="Zhou M."/>
            <person name="Chen W."/>
            <person name="Chen H."/>
            <person name="Wei G."/>
        </authorList>
    </citation>
    <scope>NUCLEOTIDE SEQUENCE [LARGE SCALE GENOMIC DNA]</scope>
    <source>
        <strain evidence="1 2">CCNWXJ12-2</strain>
    </source>
</reference>
<dbReference type="AlphaFoldDB" id="H0HX88"/>
<protein>
    <submittedName>
        <fullName evidence="1">Uncharacterized protein</fullName>
    </submittedName>
</protein>